<reference evidence="1" key="2">
    <citation type="journal article" date="2010" name="Appl. Environ. Microbiol.">
        <title>Diversity of glycosyl hydrolases from cellulose-depleting communities enriched from casts of two earthworm species.</title>
        <authorList>
            <person name="Beloqui A."/>
            <person name="Nechitaylo T.Y."/>
            <person name="Lopez-Cortes N."/>
            <person name="Ghazi A."/>
            <person name="Guazzaroni M.E."/>
            <person name="Polaina J."/>
            <person name="Strittmatter A.W."/>
            <person name="Reva O."/>
            <person name="Waliczek A."/>
            <person name="Yakimov M.M."/>
            <person name="Golyshina O.V."/>
            <person name="Ferrer M."/>
            <person name="Golyshin P.N."/>
        </authorList>
    </citation>
    <scope>NUCLEOTIDE SEQUENCE</scope>
</reference>
<protein>
    <submittedName>
        <fullName evidence="1">XRE family transcriptional regulator</fullName>
    </submittedName>
</protein>
<dbReference type="AlphaFoldDB" id="D8VMM3"/>
<sequence length="126" mass="13005">MKHGAAIQSDASVTENLLAIKRAAKVKATDLALKTGLNRMTIAAAQGTADPRLSTVVALLDAMGYGLLPVPQHLLEATANFINNEGQVLSLPAGVNAPLGVAQRFMQQAAQSAQAAPKAKPHAAED</sequence>
<accession>D8VMM3</accession>
<reference evidence="1" key="1">
    <citation type="submission" date="2009-09" db="EMBL/GenBank/DDBJ databases">
        <authorList>
            <person name="Beloqi A."/>
            <person name="Nechitaylo T.Y."/>
            <person name="Lopez-Cortes N."/>
            <person name="Vietes M."/>
            <person name="Polaina J."/>
            <person name="Strittmatter A."/>
            <person name="Reva O."/>
            <person name="Waliczek A."/>
            <person name="Golyshina O.V."/>
            <person name="Ferrer M."/>
            <person name="Golyshin P.N."/>
        </authorList>
    </citation>
    <scope>NUCLEOTIDE SEQUENCE</scope>
</reference>
<dbReference type="EMBL" id="GQ996408">
    <property type="protein sequence ID" value="ACY24658.1"/>
    <property type="molecule type" value="Genomic_DNA"/>
</dbReference>
<name>D8VMM3_9ZZZZ</name>
<proteinExistence type="predicted"/>
<evidence type="ECO:0000313" key="1">
    <source>
        <dbReference type="EMBL" id="ACY24658.1"/>
    </source>
</evidence>
<organism evidence="1">
    <name type="scientific">uncultured organism</name>
    <dbReference type="NCBI Taxonomy" id="155900"/>
    <lineage>
        <taxon>unclassified sequences</taxon>
        <taxon>environmental samples</taxon>
    </lineage>
</organism>